<dbReference type="eggNOG" id="COG1652">
    <property type="taxonomic scope" value="Bacteria"/>
</dbReference>
<gene>
    <name evidence="4" type="ordered locus">HMPREF0733_10060</name>
</gene>
<protein>
    <recommendedName>
        <fullName evidence="3">LysM domain-containing protein</fullName>
    </recommendedName>
</protein>
<dbReference type="InterPro" id="IPR036779">
    <property type="entry name" value="LysM_dom_sf"/>
</dbReference>
<dbReference type="HOGENOM" id="CLU_893958_0_0_11"/>
<feature type="compositionally biased region" description="Low complexity" evidence="1">
    <location>
        <begin position="127"/>
        <end position="160"/>
    </location>
</feature>
<name>E3H4H2_ROTDC</name>
<proteinExistence type="predicted"/>
<dbReference type="PROSITE" id="PS51782">
    <property type="entry name" value="LYSM"/>
    <property type="match status" value="1"/>
</dbReference>
<dbReference type="AlphaFoldDB" id="E3H4H2"/>
<dbReference type="InterPro" id="IPR018392">
    <property type="entry name" value="LysM"/>
</dbReference>
<dbReference type="Proteomes" id="UP000000387">
    <property type="component" value="Chromosome"/>
</dbReference>
<organism evidence="4 5">
    <name type="scientific">Rothia dentocariosa (strain ATCC 17931 / CDC X599 / XDIA)</name>
    <dbReference type="NCBI Taxonomy" id="762948"/>
    <lineage>
        <taxon>Bacteria</taxon>
        <taxon>Bacillati</taxon>
        <taxon>Actinomycetota</taxon>
        <taxon>Actinomycetes</taxon>
        <taxon>Micrococcales</taxon>
        <taxon>Micrococcaceae</taxon>
        <taxon>Rothia</taxon>
    </lineage>
</organism>
<dbReference type="Gene3D" id="3.10.350.10">
    <property type="entry name" value="LysM domain"/>
    <property type="match status" value="1"/>
</dbReference>
<keyword evidence="2" id="KW-1133">Transmembrane helix</keyword>
<accession>E3H4H2</accession>
<evidence type="ECO:0000259" key="3">
    <source>
        <dbReference type="PROSITE" id="PS51782"/>
    </source>
</evidence>
<keyword evidence="2" id="KW-0472">Membrane</keyword>
<feature type="transmembrane region" description="Helical" evidence="2">
    <location>
        <begin position="96"/>
        <end position="116"/>
    </location>
</feature>
<evidence type="ECO:0000256" key="2">
    <source>
        <dbReference type="SAM" id="Phobius"/>
    </source>
</evidence>
<feature type="domain" description="LysM" evidence="3">
    <location>
        <begin position="284"/>
        <end position="341"/>
    </location>
</feature>
<sequence>MKSQAQMSVLDGVLSIGVPTLSVLSGALAHSVRVISVSLTGLENAMMMSVEVLSAAVMLWWALGVILGVGYLLKVRAGSIHLHHREDRGTFLLPRYIRNTILTLGGAALGLSAAFAPAQAADAHPNISSPAISAPSQLSASPAAHSASSSEASVENSTPSTEANASPQESAAGTPQGVPSQNSPFYQAAASSPQVTGAASASPHEYSESPAVPVKKHQQQRPSLSPYAQPYGTPPPYISAEPAVPSTTQPQAEHQSLSPFFGGQREGAPSREVAPASRNHTTRSSHQVVVGDSLWSIACHELSDDASPPEILEYSLRIHAANLDVMGDNPNILYPGQTLTLPDR</sequence>
<dbReference type="KEGG" id="rdn:HMPREF0733_10060"/>
<evidence type="ECO:0000313" key="5">
    <source>
        <dbReference type="Proteomes" id="UP000000387"/>
    </source>
</evidence>
<dbReference type="CDD" id="cd00118">
    <property type="entry name" value="LysM"/>
    <property type="match status" value="1"/>
</dbReference>
<dbReference type="GeneID" id="29743867"/>
<feature type="compositionally biased region" description="Polar residues" evidence="1">
    <location>
        <begin position="161"/>
        <end position="199"/>
    </location>
</feature>
<feature type="compositionally biased region" description="Polar residues" evidence="1">
    <location>
        <begin position="245"/>
        <end position="258"/>
    </location>
</feature>
<dbReference type="RefSeq" id="WP_013397417.1">
    <property type="nucleotide sequence ID" value="NC_014643.1"/>
</dbReference>
<dbReference type="EMBL" id="CP002280">
    <property type="protein sequence ID" value="ADP39518.1"/>
    <property type="molecule type" value="Genomic_DNA"/>
</dbReference>
<feature type="transmembrane region" description="Helical" evidence="2">
    <location>
        <begin position="53"/>
        <end position="75"/>
    </location>
</feature>
<keyword evidence="2" id="KW-0812">Transmembrane</keyword>
<feature type="region of interest" description="Disordered" evidence="1">
    <location>
        <begin position="127"/>
        <end position="285"/>
    </location>
</feature>
<reference evidence="5" key="1">
    <citation type="submission" date="2010-10" db="EMBL/GenBank/DDBJ databases">
        <title>The complete genome of Rothia dentocariosa ATCC 17931.</title>
        <authorList>
            <person name="Muzny D."/>
            <person name="Qin X."/>
            <person name="Buhay C."/>
            <person name="Dugan-Rocha S."/>
            <person name="Ding Y."/>
            <person name="Chen G."/>
            <person name="Hawes A."/>
            <person name="Holder M."/>
            <person name="Jhangiani S."/>
            <person name="Johnson A."/>
            <person name="Khan Z."/>
            <person name="Li Z."/>
            <person name="Liu W."/>
            <person name="Liu X."/>
            <person name="Perez L."/>
            <person name="Shen H."/>
            <person name="Wang Q."/>
            <person name="Watt J."/>
            <person name="Xi L."/>
            <person name="Xin Y."/>
            <person name="Zhou J."/>
            <person name="Deng J."/>
            <person name="Jiang H."/>
            <person name="Liu Y."/>
            <person name="Qu J."/>
            <person name="Song X.-Z."/>
            <person name="Zhang L."/>
            <person name="Villasana D."/>
            <person name="Johnson A."/>
            <person name="Liu J."/>
            <person name="Liyanage D."/>
            <person name="Lorensuhewa L."/>
            <person name="Robinson T."/>
            <person name="Song A."/>
            <person name="Song B.-B."/>
            <person name="Dinh H."/>
            <person name="Thornton R."/>
            <person name="Coyle M."/>
            <person name="Francisco L."/>
            <person name="Jackson L."/>
            <person name="Javaid M."/>
            <person name="Korchina V."/>
            <person name="Kovar C."/>
            <person name="Mata R."/>
            <person name="Mathew T."/>
            <person name="Ngo R."/>
            <person name="Nguyen L."/>
            <person name="Nguyen N."/>
            <person name="Okwuonu G."/>
            <person name="Ongeri F."/>
            <person name="Pham C."/>
            <person name="Simmons D."/>
            <person name="Wilczek-Boney K."/>
            <person name="Hale W."/>
            <person name="Jakkamsetti A."/>
            <person name="Pham P."/>
            <person name="Ruth R."/>
            <person name="San Lucas F."/>
            <person name="Warren J."/>
            <person name="Zhang J."/>
            <person name="Zhao Z."/>
            <person name="Zhou C."/>
            <person name="Zhu D."/>
            <person name="Lee S."/>
            <person name="Bess C."/>
            <person name="Blankenburg K."/>
            <person name="Forbes L."/>
            <person name="Fu Q."/>
            <person name="Gubbala S."/>
            <person name="Hirani K."/>
            <person name="Jayaseelan J.C."/>
            <person name="Lara F."/>
            <person name="Munidasa M."/>
            <person name="Palculict T."/>
            <person name="Patil S."/>
            <person name="Pu L.-L."/>
            <person name="Saada N."/>
            <person name="Tang L."/>
            <person name="Weissenberger G."/>
            <person name="Zhu Y."/>
            <person name="Hemphill L."/>
            <person name="Shang Y."/>
            <person name="Youmans B."/>
            <person name="Ayvaz T."/>
            <person name="Ross M."/>
            <person name="Santibanez J."/>
            <person name="Aqrawi P."/>
            <person name="Gross S."/>
            <person name="Joshi V."/>
            <person name="Fowler G."/>
            <person name="Nazareth L."/>
            <person name="Reid J."/>
            <person name="Worley K."/>
            <person name="Petrosino J."/>
            <person name="Highlander S."/>
            <person name="Gibbs R."/>
        </authorList>
    </citation>
    <scope>NUCLEOTIDE SEQUENCE [LARGE SCALE GENOMIC DNA]</scope>
    <source>
        <strain evidence="5">ATCC 17931 / CDC X599 / XDIA</strain>
    </source>
</reference>
<evidence type="ECO:0000256" key="1">
    <source>
        <dbReference type="SAM" id="MobiDB-lite"/>
    </source>
</evidence>
<evidence type="ECO:0000313" key="4">
    <source>
        <dbReference type="EMBL" id="ADP39518.1"/>
    </source>
</evidence>